<dbReference type="CDD" id="cd06261">
    <property type="entry name" value="TM_PBP2"/>
    <property type="match status" value="1"/>
</dbReference>
<dbReference type="GO" id="GO:0005886">
    <property type="term" value="C:plasma membrane"/>
    <property type="evidence" value="ECO:0007669"/>
    <property type="project" value="UniProtKB-SubCell"/>
</dbReference>
<comment type="similarity">
    <text evidence="7">Belongs to the binding-protein-dependent transport system permease family.</text>
</comment>
<feature type="transmembrane region" description="Helical" evidence="7">
    <location>
        <begin position="99"/>
        <end position="120"/>
    </location>
</feature>
<gene>
    <name evidence="9" type="ORF">EDM56_19555</name>
</gene>
<keyword evidence="2 7" id="KW-0813">Transport</keyword>
<evidence type="ECO:0000256" key="6">
    <source>
        <dbReference type="ARBA" id="ARBA00023136"/>
    </source>
</evidence>
<reference evidence="9 10" key="1">
    <citation type="submission" date="2018-10" db="EMBL/GenBank/DDBJ databases">
        <title>Phylogenomics of Brevibacillus.</title>
        <authorList>
            <person name="Dunlap C."/>
        </authorList>
    </citation>
    <scope>NUCLEOTIDE SEQUENCE [LARGE SCALE GENOMIC DNA]</scope>
    <source>
        <strain evidence="9 10">JCM 15716</strain>
    </source>
</reference>
<evidence type="ECO:0000313" key="9">
    <source>
        <dbReference type="EMBL" id="RNB85106.1"/>
    </source>
</evidence>
<comment type="subcellular location">
    <subcellularLocation>
        <location evidence="1 7">Cell membrane</location>
        <topology evidence="1 7">Multi-pass membrane protein</topology>
    </subcellularLocation>
</comment>
<keyword evidence="4 7" id="KW-0812">Transmembrane</keyword>
<evidence type="ECO:0000256" key="2">
    <source>
        <dbReference type="ARBA" id="ARBA00022448"/>
    </source>
</evidence>
<dbReference type="OrthoDB" id="9796361at2"/>
<dbReference type="GO" id="GO:0055085">
    <property type="term" value="P:transmembrane transport"/>
    <property type="evidence" value="ECO:0007669"/>
    <property type="project" value="InterPro"/>
</dbReference>
<evidence type="ECO:0000256" key="5">
    <source>
        <dbReference type="ARBA" id="ARBA00022989"/>
    </source>
</evidence>
<feature type="domain" description="ABC transmembrane type-1" evidence="8">
    <location>
        <begin position="62"/>
        <end position="242"/>
    </location>
</feature>
<evidence type="ECO:0000256" key="4">
    <source>
        <dbReference type="ARBA" id="ARBA00022692"/>
    </source>
</evidence>
<dbReference type="Proteomes" id="UP000271031">
    <property type="component" value="Unassembled WGS sequence"/>
</dbReference>
<organism evidence="9 10">
    <name type="scientific">Brevibacillus fluminis</name>
    <dbReference type="NCBI Taxonomy" id="511487"/>
    <lineage>
        <taxon>Bacteria</taxon>
        <taxon>Bacillati</taxon>
        <taxon>Bacillota</taxon>
        <taxon>Bacilli</taxon>
        <taxon>Bacillales</taxon>
        <taxon>Paenibacillaceae</taxon>
        <taxon>Brevibacillus</taxon>
    </lineage>
</organism>
<sequence>MSTILRRVIFIGILYTIWEVISKSGMFPSFLWPPILISSHGEATVLGTLWHGLLSGQILEATFITLRRLVVGFAIAITLGLLMGYAIARYKWVDDTLGFLITALQSVPSIVWLPLAIVWFKLGEGAILFIVTIGATWTMTVNASTGFKNVSPLYLKVAKTMGSSGLHLLRTVVLPASIPHLISGLRIAWAFAWRALMAGELLGTGGGLGQLLEMGRALQSMDLVLSIMIIIGVVGTLMDNQVFMRMEKTISRKWGVSTRL</sequence>
<dbReference type="SUPFAM" id="SSF161098">
    <property type="entry name" value="MetI-like"/>
    <property type="match status" value="1"/>
</dbReference>
<evidence type="ECO:0000256" key="7">
    <source>
        <dbReference type="RuleBase" id="RU363032"/>
    </source>
</evidence>
<dbReference type="InterPro" id="IPR035906">
    <property type="entry name" value="MetI-like_sf"/>
</dbReference>
<dbReference type="PANTHER" id="PTHR30151">
    <property type="entry name" value="ALKANE SULFONATE ABC TRANSPORTER-RELATED, MEMBRANE SUBUNIT"/>
    <property type="match status" value="1"/>
</dbReference>
<feature type="transmembrane region" description="Helical" evidence="7">
    <location>
        <begin position="126"/>
        <end position="147"/>
    </location>
</feature>
<dbReference type="EMBL" id="RHHQ01000015">
    <property type="protein sequence ID" value="RNB85106.1"/>
    <property type="molecule type" value="Genomic_DNA"/>
</dbReference>
<dbReference type="PANTHER" id="PTHR30151:SF0">
    <property type="entry name" value="ABC TRANSPORTER PERMEASE PROTEIN MJ0413-RELATED"/>
    <property type="match status" value="1"/>
</dbReference>
<evidence type="ECO:0000313" key="10">
    <source>
        <dbReference type="Proteomes" id="UP000271031"/>
    </source>
</evidence>
<proteinExistence type="inferred from homology"/>
<dbReference type="AlphaFoldDB" id="A0A3M8DAN4"/>
<dbReference type="PROSITE" id="PS50928">
    <property type="entry name" value="ABC_TM1"/>
    <property type="match status" value="1"/>
</dbReference>
<feature type="transmembrane region" description="Helical" evidence="7">
    <location>
        <begin position="223"/>
        <end position="243"/>
    </location>
</feature>
<keyword evidence="10" id="KW-1185">Reference proteome</keyword>
<dbReference type="Gene3D" id="1.10.3720.10">
    <property type="entry name" value="MetI-like"/>
    <property type="match status" value="1"/>
</dbReference>
<dbReference type="InterPro" id="IPR000515">
    <property type="entry name" value="MetI-like"/>
</dbReference>
<feature type="transmembrane region" description="Helical" evidence="7">
    <location>
        <begin position="69"/>
        <end position="87"/>
    </location>
</feature>
<evidence type="ECO:0000256" key="3">
    <source>
        <dbReference type="ARBA" id="ARBA00022475"/>
    </source>
</evidence>
<keyword evidence="6 7" id="KW-0472">Membrane</keyword>
<dbReference type="RefSeq" id="WP_122919591.1">
    <property type="nucleotide sequence ID" value="NZ_RHHQ01000015.1"/>
</dbReference>
<accession>A0A3M8DAN4</accession>
<evidence type="ECO:0000259" key="8">
    <source>
        <dbReference type="PROSITE" id="PS50928"/>
    </source>
</evidence>
<keyword evidence="5 7" id="KW-1133">Transmembrane helix</keyword>
<protein>
    <submittedName>
        <fullName evidence="9">ABC transporter permease</fullName>
    </submittedName>
</protein>
<comment type="caution">
    <text evidence="9">The sequence shown here is derived from an EMBL/GenBank/DDBJ whole genome shotgun (WGS) entry which is preliminary data.</text>
</comment>
<dbReference type="Pfam" id="PF00528">
    <property type="entry name" value="BPD_transp_1"/>
    <property type="match status" value="1"/>
</dbReference>
<name>A0A3M8DAN4_9BACL</name>
<keyword evidence="3" id="KW-1003">Cell membrane</keyword>
<evidence type="ECO:0000256" key="1">
    <source>
        <dbReference type="ARBA" id="ARBA00004651"/>
    </source>
</evidence>